<dbReference type="InterPro" id="IPR006442">
    <property type="entry name" value="Antitoxin_Phd/YefM"/>
</dbReference>
<geneLocation type="plasmid" evidence="3 4">
    <name>pAMI4</name>
</geneLocation>
<protein>
    <recommendedName>
        <fullName evidence="2">Antitoxin</fullName>
    </recommendedName>
</protein>
<comment type="similarity">
    <text evidence="1 2">Belongs to the phD/YefM antitoxin family.</text>
</comment>
<comment type="function">
    <text evidence="2">Antitoxin component of a type II toxin-antitoxin (TA) system.</text>
</comment>
<gene>
    <name evidence="3" type="ORF">JCM7686_pAMI4p368</name>
</gene>
<dbReference type="KEGG" id="pami:JCM7686_pAMI4p368"/>
<sequence>MKTVNMHEAKTNLSKLVEAAAKGESFVIARAGKPLVKVTMLEGESPRRLGFLAGQYSIPDDFDRLGEEEIQGLFDGAEDEASGAEVMRRV</sequence>
<dbReference type="EMBL" id="CP006652">
    <property type="protein sequence ID" value="AGT11052.1"/>
    <property type="molecule type" value="Genomic_DNA"/>
</dbReference>
<dbReference type="InterPro" id="IPR036165">
    <property type="entry name" value="YefM-like_sf"/>
</dbReference>
<accession>S5Y0N4</accession>
<evidence type="ECO:0000256" key="2">
    <source>
        <dbReference type="RuleBase" id="RU362080"/>
    </source>
</evidence>
<evidence type="ECO:0000313" key="3">
    <source>
        <dbReference type="EMBL" id="AGT11052.1"/>
    </source>
</evidence>
<reference evidence="3 4" key="1">
    <citation type="journal article" date="2014" name="BMC Genomics">
        <title>Architecture and functions of a multipartite genome of the methylotrophic bacterium Paracoccus aminophilus JCM 7686, containing primary and secondary chromids.</title>
        <authorList>
            <person name="Dziewit L."/>
            <person name="Czarnecki J."/>
            <person name="Wibberg D."/>
            <person name="Radlinska M."/>
            <person name="Mrozek P."/>
            <person name="Szymczak M."/>
            <person name="Schluter A."/>
            <person name="Puhler A."/>
            <person name="Bartosik D."/>
        </authorList>
    </citation>
    <scope>NUCLEOTIDE SEQUENCE [LARGE SCALE GENOMIC DNA]</scope>
    <source>
        <strain evidence="3">JCM 7686</strain>
        <plasmid evidence="4">Plasmid pAMI4</plasmid>
    </source>
</reference>
<keyword evidence="3" id="KW-0614">Plasmid</keyword>
<name>S5Y0N4_PARAH</name>
<dbReference type="Gene3D" id="3.40.1620.10">
    <property type="entry name" value="YefM-like domain"/>
    <property type="match status" value="1"/>
</dbReference>
<evidence type="ECO:0000256" key="1">
    <source>
        <dbReference type="ARBA" id="ARBA00009981"/>
    </source>
</evidence>
<evidence type="ECO:0000313" key="4">
    <source>
        <dbReference type="Proteomes" id="UP000015480"/>
    </source>
</evidence>
<proteinExistence type="inferred from homology"/>
<dbReference type="eggNOG" id="COG4118">
    <property type="taxonomic scope" value="Bacteria"/>
</dbReference>
<dbReference type="Proteomes" id="UP000015480">
    <property type="component" value="Plasmid pAMI4"/>
</dbReference>
<dbReference type="SUPFAM" id="SSF143120">
    <property type="entry name" value="YefM-like"/>
    <property type="match status" value="1"/>
</dbReference>
<dbReference type="HOGENOM" id="CLU_163140_3_1_5"/>
<organism evidence="3 4">
    <name type="scientific">Paracoccus aminophilus JCM 7686</name>
    <dbReference type="NCBI Taxonomy" id="1367847"/>
    <lineage>
        <taxon>Bacteria</taxon>
        <taxon>Pseudomonadati</taxon>
        <taxon>Pseudomonadota</taxon>
        <taxon>Alphaproteobacteria</taxon>
        <taxon>Rhodobacterales</taxon>
        <taxon>Paracoccaceae</taxon>
        <taxon>Paracoccus</taxon>
    </lineage>
</organism>
<dbReference type="OrthoDB" id="9800503at2"/>
<dbReference type="NCBIfam" id="TIGR01552">
    <property type="entry name" value="phd_fam"/>
    <property type="match status" value="1"/>
</dbReference>
<dbReference type="PATRIC" id="fig|1367847.3.peg.4015"/>
<dbReference type="RefSeq" id="WP_020952536.1">
    <property type="nucleotide sequence ID" value="NC_022049.1"/>
</dbReference>
<dbReference type="AlphaFoldDB" id="S5Y0N4"/>
<keyword evidence="4" id="KW-1185">Reference proteome</keyword>
<dbReference type="Pfam" id="PF02604">
    <property type="entry name" value="PhdYeFM_antitox"/>
    <property type="match status" value="1"/>
</dbReference>